<dbReference type="EMBL" id="JBHLZU010000005">
    <property type="protein sequence ID" value="MFB9903499.1"/>
    <property type="molecule type" value="Genomic_DNA"/>
</dbReference>
<keyword evidence="1" id="KW-0597">Phosphoprotein</keyword>
<reference evidence="3 4" key="1">
    <citation type="submission" date="2024-09" db="EMBL/GenBank/DDBJ databases">
        <authorList>
            <person name="Sun Q."/>
            <person name="Mori K."/>
        </authorList>
    </citation>
    <scope>NUCLEOTIDE SEQUENCE [LARGE SCALE GENOMIC DNA]</scope>
    <source>
        <strain evidence="3 4">TBRC 7907</strain>
    </source>
</reference>
<evidence type="ECO:0000259" key="2">
    <source>
        <dbReference type="PROSITE" id="PS50006"/>
    </source>
</evidence>
<organism evidence="3 4">
    <name type="scientific">Allokutzneria oryzae</name>
    <dbReference type="NCBI Taxonomy" id="1378989"/>
    <lineage>
        <taxon>Bacteria</taxon>
        <taxon>Bacillati</taxon>
        <taxon>Actinomycetota</taxon>
        <taxon>Actinomycetes</taxon>
        <taxon>Pseudonocardiales</taxon>
        <taxon>Pseudonocardiaceae</taxon>
        <taxon>Allokutzneria</taxon>
    </lineage>
</organism>
<dbReference type="InterPro" id="IPR008984">
    <property type="entry name" value="SMAD_FHA_dom_sf"/>
</dbReference>
<evidence type="ECO:0000313" key="3">
    <source>
        <dbReference type="EMBL" id="MFB9903499.1"/>
    </source>
</evidence>
<name>A0ABV5ZTW2_9PSEU</name>
<dbReference type="InterPro" id="IPR000253">
    <property type="entry name" value="FHA_dom"/>
</dbReference>
<accession>A0ABV5ZTW2</accession>
<protein>
    <submittedName>
        <fullName evidence="3">FHA domain-containing protein</fullName>
    </submittedName>
</protein>
<evidence type="ECO:0000313" key="4">
    <source>
        <dbReference type="Proteomes" id="UP001589693"/>
    </source>
</evidence>
<keyword evidence="4" id="KW-1185">Reference proteome</keyword>
<dbReference type="SUPFAM" id="SSF49879">
    <property type="entry name" value="SMAD/FHA domain"/>
    <property type="match status" value="1"/>
</dbReference>
<proteinExistence type="predicted"/>
<sequence length="261" mass="27915">MNVAHFEGAGAPPRKRPWTAPGALVVRALGNAAAAAPVEGAMLRFGRGRPGDPGKPVDVTVGVDDTKVSRQHGLLVHRSGWWHLSNTGRLPIEVGNHVLQPNGDAVPLRAGVTSALISTADRRHLVELCVNGSEGASPAPAFGLHTAPGHVWRLDERERLVLAVLGQEYLRNNPRAQPLARHQAAAQLAELRPGEDWDVRKMDRVVEAVRLRLSGQGVFGLVQSDLPQPIGNLLSHNLLTELAVTTSSLTSADLMRLEGAD</sequence>
<dbReference type="Proteomes" id="UP001589693">
    <property type="component" value="Unassembled WGS sequence"/>
</dbReference>
<gene>
    <name evidence="3" type="ORF">ACFFQA_06060</name>
</gene>
<dbReference type="PROSITE" id="PS50006">
    <property type="entry name" value="FHA_DOMAIN"/>
    <property type="match status" value="1"/>
</dbReference>
<feature type="domain" description="FHA" evidence="2">
    <location>
        <begin position="43"/>
        <end position="99"/>
    </location>
</feature>
<dbReference type="RefSeq" id="WP_377850644.1">
    <property type="nucleotide sequence ID" value="NZ_JBHLZU010000005.1"/>
</dbReference>
<evidence type="ECO:0000256" key="1">
    <source>
        <dbReference type="ARBA" id="ARBA00022553"/>
    </source>
</evidence>
<comment type="caution">
    <text evidence="3">The sequence shown here is derived from an EMBL/GenBank/DDBJ whole genome shotgun (WGS) entry which is preliminary data.</text>
</comment>